<evidence type="ECO:0000256" key="4">
    <source>
        <dbReference type="ARBA" id="ARBA00022786"/>
    </source>
</evidence>
<dbReference type="Gene3D" id="3.10.20.90">
    <property type="entry name" value="Phosphatidylinositol 3-kinase Catalytic Subunit, Chain A, domain 1"/>
    <property type="match status" value="1"/>
</dbReference>
<dbReference type="Pfam" id="PF21403">
    <property type="entry name" value="OTU1_UBXL"/>
    <property type="match status" value="1"/>
</dbReference>
<feature type="compositionally biased region" description="Basic and acidic residues" evidence="7">
    <location>
        <begin position="348"/>
        <end position="370"/>
    </location>
</feature>
<dbReference type="OrthoDB" id="333752at2759"/>
<dbReference type="Proteomes" id="UP000355283">
    <property type="component" value="Unassembled WGS sequence"/>
</dbReference>
<keyword evidence="5" id="KW-0378">Hydrolase</keyword>
<evidence type="ECO:0000256" key="3">
    <source>
        <dbReference type="ARBA" id="ARBA00022670"/>
    </source>
</evidence>
<feature type="compositionally biased region" description="Gly residues" evidence="7">
    <location>
        <begin position="147"/>
        <end position="156"/>
    </location>
</feature>
<dbReference type="AlphaFoldDB" id="A0A4D9D700"/>
<feature type="domain" description="OTU1 Ubl" evidence="8">
    <location>
        <begin position="7"/>
        <end position="59"/>
    </location>
</feature>
<evidence type="ECO:0000256" key="5">
    <source>
        <dbReference type="ARBA" id="ARBA00022801"/>
    </source>
</evidence>
<feature type="compositionally biased region" description="Basic and acidic residues" evidence="7">
    <location>
        <begin position="112"/>
        <end position="123"/>
    </location>
</feature>
<feature type="region of interest" description="Disordered" evidence="7">
    <location>
        <begin position="348"/>
        <end position="410"/>
    </location>
</feature>
<accession>A0A4D9D700</accession>
<evidence type="ECO:0000256" key="2">
    <source>
        <dbReference type="ARBA" id="ARBA00012759"/>
    </source>
</evidence>
<keyword evidence="10" id="KW-1185">Reference proteome</keyword>
<organism evidence="9 10">
    <name type="scientific">Nannochloropsis salina CCMP1776</name>
    <dbReference type="NCBI Taxonomy" id="1027361"/>
    <lineage>
        <taxon>Eukaryota</taxon>
        <taxon>Sar</taxon>
        <taxon>Stramenopiles</taxon>
        <taxon>Ochrophyta</taxon>
        <taxon>Eustigmatophyceae</taxon>
        <taxon>Eustigmatales</taxon>
        <taxon>Monodopsidaceae</taxon>
        <taxon>Microchloropsis</taxon>
        <taxon>Microchloropsis salina</taxon>
    </lineage>
</organism>
<comment type="catalytic activity">
    <reaction evidence="1">
        <text>Thiol-dependent hydrolysis of ester, thioester, amide, peptide and isopeptide bonds formed by the C-terminal Gly of ubiquitin (a 76-residue protein attached to proteins as an intracellular targeting signal).</text>
        <dbReference type="EC" id="3.4.19.12"/>
    </reaction>
</comment>
<evidence type="ECO:0000256" key="6">
    <source>
        <dbReference type="ARBA" id="ARBA00022807"/>
    </source>
</evidence>
<proteinExistence type="predicted"/>
<feature type="region of interest" description="Disordered" evidence="7">
    <location>
        <begin position="137"/>
        <end position="166"/>
    </location>
</feature>
<comment type="caution">
    <text evidence="9">The sequence shown here is derived from an EMBL/GenBank/DDBJ whole genome shotgun (WGS) entry which is preliminary data.</text>
</comment>
<keyword evidence="6" id="KW-0788">Thiol protease</keyword>
<name>A0A4D9D700_9STRA</name>
<keyword evidence="3" id="KW-0645">Protease</keyword>
<feature type="region of interest" description="Disordered" evidence="7">
    <location>
        <begin position="96"/>
        <end position="123"/>
    </location>
</feature>
<dbReference type="EC" id="3.4.19.12" evidence="2"/>
<evidence type="ECO:0000313" key="10">
    <source>
        <dbReference type="Proteomes" id="UP000355283"/>
    </source>
</evidence>
<evidence type="ECO:0000259" key="8">
    <source>
        <dbReference type="Pfam" id="PF21403"/>
    </source>
</evidence>
<evidence type="ECO:0000313" key="9">
    <source>
        <dbReference type="EMBL" id="TFJ87200.1"/>
    </source>
</evidence>
<dbReference type="InterPro" id="IPR048857">
    <property type="entry name" value="OTU1_Ubl"/>
</dbReference>
<reference evidence="9 10" key="1">
    <citation type="submission" date="2019-01" db="EMBL/GenBank/DDBJ databases">
        <title>Nuclear Genome Assembly of the Microalgal Biofuel strain Nannochloropsis salina CCMP1776.</title>
        <authorList>
            <person name="Hovde B."/>
        </authorList>
    </citation>
    <scope>NUCLEOTIDE SEQUENCE [LARGE SCALE GENOMIC DNA]</scope>
    <source>
        <strain evidence="9 10">CCMP1776</strain>
    </source>
</reference>
<gene>
    <name evidence="9" type="ORF">NSK_001532</name>
</gene>
<keyword evidence="4" id="KW-0833">Ubl conjugation pathway</keyword>
<protein>
    <recommendedName>
        <fullName evidence="2">ubiquitinyl hydrolase 1</fullName>
        <ecNumber evidence="2">3.4.19.12</ecNumber>
    </recommendedName>
</protein>
<evidence type="ECO:0000256" key="1">
    <source>
        <dbReference type="ARBA" id="ARBA00000707"/>
    </source>
</evidence>
<dbReference type="EMBL" id="SDOX01000006">
    <property type="protein sequence ID" value="TFJ87200.1"/>
    <property type="molecule type" value="Genomic_DNA"/>
</dbReference>
<evidence type="ECO:0000256" key="7">
    <source>
        <dbReference type="SAM" id="MobiDB-lite"/>
    </source>
</evidence>
<sequence>MSDTLPLRVRGPAGGSPVLLSNLTRASSISDLMKAVRNLLMLHESKSYILMSGFPPKTLFGDNHDRPLGVLLQPNEVVTVKEDGGEEPRVLQGHGLMKQKRGVKAKGASGPAKKENSRRTDKNTVSKAALVVNAGPRIRTLHRQSGNGTGGPGTGGENATRKRRRMDVGVSNEEDLGELLLASVGKGGGGGRVGRCMRAVFRKAVEKNFDEAKAAARVAAVQGGRYSAKASVEERRLDGSCARLHVLYHKGHGFQSDYRDDVELLSQPQLLGVVRSVLADVDGREMLKPANMAGCSPRVFWSLMHHFNANSIEGGGQEGLDRGTEIALRWLVPEQDWAFLHERHRKLSEKAKENQAQEEELRREREEEARRKRMRREARGAGRQRVVAADAHSKGKGRKDPASRRTTSVENTIDQAGTPCEEAVSEVLDRERRAQAAVARSHSSHGAPAQIVEAARKAEGREGGRKEMEERASLVAVDGESGEIDSDFPEEVSDAWVRVLRSPSFMLLDCAALAGADAEELVLRLQKHHAAGAKPLAPSDPSLSEVQGWVSACQNDELDEMMIRLAGGDEDLLEAMECVHVATPRDVRLWGMVPGAFLDMLARELSEEKMAHVQAKLPDVEAVQVLKERAEKLMAENAWLESWGSE</sequence>